<protein>
    <submittedName>
        <fullName evidence="4">Uncharacterized protein</fullName>
    </submittedName>
</protein>
<keyword evidence="5" id="KW-1185">Reference proteome</keyword>
<feature type="domain" description="HTH myb-type" evidence="3">
    <location>
        <begin position="273"/>
        <end position="327"/>
    </location>
</feature>
<dbReference type="CDD" id="cd00167">
    <property type="entry name" value="SANT"/>
    <property type="match status" value="1"/>
</dbReference>
<dbReference type="PROSITE" id="PS50090">
    <property type="entry name" value="MYB_LIKE"/>
    <property type="match status" value="1"/>
</dbReference>
<dbReference type="Gene3D" id="1.10.10.60">
    <property type="entry name" value="Homeodomain-like"/>
    <property type="match status" value="1"/>
</dbReference>
<evidence type="ECO:0000313" key="5">
    <source>
        <dbReference type="Proteomes" id="UP000191672"/>
    </source>
</evidence>
<accession>A0A1V6PV26</accession>
<dbReference type="SUPFAM" id="SSF46689">
    <property type="entry name" value="Homeodomain-like"/>
    <property type="match status" value="1"/>
</dbReference>
<feature type="domain" description="Myb-like" evidence="2">
    <location>
        <begin position="273"/>
        <end position="323"/>
    </location>
</feature>
<sequence>MVTLNHQNFWQPPTTNTPQRCPSICSETQTVVVTEQLNTSGGSREGGYYRLENNVPQEEHMAEDVAAEIGWLPPSISPDVCQSDASAADNYPEEVALYPSSRVSSTPSVTGLDGPGTTRVFDVFEDDHTRQCGEHNHSQLPANGRERAWADISNSSPKRHRYHESTAMNAAKPRGRRGSQPKAESPSFESEERDADNHLAGLGNAIRYLKRFYSLATAEAKFSDNLADADILKENLSVLQLATKTLQHAYGIIATSTTALEHPVRQATTVQARQTITRRKWSVEDDNRLVKLRDSQKLPWSRIRDLFPGRTLGAVKQRYVRETSKQTGTPPSTKDHSNPCDQHVKCTSNIRRSQRLGRPHQIKYTRSGAEGHRRYPSRAAKHSGDLNALGLDSIDPRLRNLGNT</sequence>
<dbReference type="EMBL" id="MDYN01000034">
    <property type="protein sequence ID" value="OQD80567.1"/>
    <property type="molecule type" value="Genomic_DNA"/>
</dbReference>
<dbReference type="Proteomes" id="UP000191672">
    <property type="component" value="Unassembled WGS sequence"/>
</dbReference>
<comment type="caution">
    <text evidence="4">The sequence shown here is derived from an EMBL/GenBank/DDBJ whole genome shotgun (WGS) entry which is preliminary data.</text>
</comment>
<feature type="region of interest" description="Disordered" evidence="1">
    <location>
        <begin position="321"/>
        <end position="341"/>
    </location>
</feature>
<dbReference type="PROSITE" id="PS51294">
    <property type="entry name" value="HTH_MYB"/>
    <property type="match status" value="1"/>
</dbReference>
<feature type="region of interest" description="Disordered" evidence="1">
    <location>
        <begin position="1"/>
        <end position="20"/>
    </location>
</feature>
<dbReference type="AlphaFoldDB" id="A0A1V6PV26"/>
<proteinExistence type="predicted"/>
<evidence type="ECO:0000256" key="1">
    <source>
        <dbReference type="SAM" id="MobiDB-lite"/>
    </source>
</evidence>
<dbReference type="InterPro" id="IPR009057">
    <property type="entry name" value="Homeodomain-like_sf"/>
</dbReference>
<dbReference type="InterPro" id="IPR001005">
    <property type="entry name" value="SANT/Myb"/>
</dbReference>
<feature type="region of interest" description="Disordered" evidence="1">
    <location>
        <begin position="154"/>
        <end position="194"/>
    </location>
</feature>
<evidence type="ECO:0000259" key="2">
    <source>
        <dbReference type="PROSITE" id="PS50090"/>
    </source>
</evidence>
<name>A0A1V6PV26_9EURO</name>
<organism evidence="4 5">
    <name type="scientific">Penicillium antarcticum</name>
    <dbReference type="NCBI Taxonomy" id="416450"/>
    <lineage>
        <taxon>Eukaryota</taxon>
        <taxon>Fungi</taxon>
        <taxon>Dikarya</taxon>
        <taxon>Ascomycota</taxon>
        <taxon>Pezizomycotina</taxon>
        <taxon>Eurotiomycetes</taxon>
        <taxon>Eurotiomycetidae</taxon>
        <taxon>Eurotiales</taxon>
        <taxon>Aspergillaceae</taxon>
        <taxon>Penicillium</taxon>
    </lineage>
</organism>
<evidence type="ECO:0000259" key="3">
    <source>
        <dbReference type="PROSITE" id="PS51294"/>
    </source>
</evidence>
<dbReference type="SMART" id="SM00717">
    <property type="entry name" value="SANT"/>
    <property type="match status" value="1"/>
</dbReference>
<gene>
    <name evidence="4" type="ORF">PENANT_c034G08455</name>
</gene>
<reference evidence="5" key="1">
    <citation type="journal article" date="2017" name="Nat. Microbiol.">
        <title>Global analysis of biosynthetic gene clusters reveals vast potential of secondary metabolite production in Penicillium species.</title>
        <authorList>
            <person name="Nielsen J.C."/>
            <person name="Grijseels S."/>
            <person name="Prigent S."/>
            <person name="Ji B."/>
            <person name="Dainat J."/>
            <person name="Nielsen K.F."/>
            <person name="Frisvad J.C."/>
            <person name="Workman M."/>
            <person name="Nielsen J."/>
        </authorList>
    </citation>
    <scope>NUCLEOTIDE SEQUENCE [LARGE SCALE GENOMIC DNA]</scope>
    <source>
        <strain evidence="5">IBT 31811</strain>
    </source>
</reference>
<feature type="region of interest" description="Disordered" evidence="1">
    <location>
        <begin position="365"/>
        <end position="404"/>
    </location>
</feature>
<evidence type="ECO:0000313" key="4">
    <source>
        <dbReference type="EMBL" id="OQD80567.1"/>
    </source>
</evidence>
<dbReference type="InterPro" id="IPR017930">
    <property type="entry name" value="Myb_dom"/>
</dbReference>